<dbReference type="EMBL" id="JABBJJ010000515">
    <property type="protein sequence ID" value="NMO23024.1"/>
    <property type="molecule type" value="Genomic_DNA"/>
</dbReference>
<evidence type="ECO:0000313" key="3">
    <source>
        <dbReference type="Proteomes" id="UP000518300"/>
    </source>
</evidence>
<dbReference type="AlphaFoldDB" id="A0A848M0W9"/>
<accession>A0A848M0W9</accession>
<protein>
    <submittedName>
        <fullName evidence="2">Uncharacterized protein</fullName>
    </submittedName>
</protein>
<feature type="compositionally biased region" description="Basic and acidic residues" evidence="1">
    <location>
        <begin position="71"/>
        <end position="86"/>
    </location>
</feature>
<dbReference type="Proteomes" id="UP000518300">
    <property type="component" value="Unassembled WGS sequence"/>
</dbReference>
<dbReference type="RefSeq" id="WP_169352136.1">
    <property type="nucleotide sequence ID" value="NZ_JABBJJ010000515.1"/>
</dbReference>
<reference evidence="2 3" key="1">
    <citation type="submission" date="2020-04" db="EMBL/GenBank/DDBJ databases">
        <title>Draft genome of Pyxidicoccus fallax type strain.</title>
        <authorList>
            <person name="Whitworth D.E."/>
        </authorList>
    </citation>
    <scope>NUCLEOTIDE SEQUENCE [LARGE SCALE GENOMIC DNA]</scope>
    <source>
        <strain evidence="2 3">DSM 14698</strain>
    </source>
</reference>
<sequence>MNTKLYVLGAVLGAAHGLPPEVLTPSVAPPQESRQESRGASRKGRGGRATSAKPAGNHAVAAPPPDVQESNEVKESPRDTGGDGHTRGGSGTEAPRHPCELITVMQVPCDESKQACEYTYWKCPEVVNPLRA</sequence>
<gene>
    <name evidence="2" type="ORF">HG543_50425</name>
</gene>
<comment type="caution">
    <text evidence="2">The sequence shown here is derived from an EMBL/GenBank/DDBJ whole genome shotgun (WGS) entry which is preliminary data.</text>
</comment>
<feature type="region of interest" description="Disordered" evidence="1">
    <location>
        <begin position="13"/>
        <end position="98"/>
    </location>
</feature>
<name>A0A848M0W9_9BACT</name>
<keyword evidence="3" id="KW-1185">Reference proteome</keyword>
<organism evidence="2 3">
    <name type="scientific">Pyxidicoccus fallax</name>
    <dbReference type="NCBI Taxonomy" id="394095"/>
    <lineage>
        <taxon>Bacteria</taxon>
        <taxon>Pseudomonadati</taxon>
        <taxon>Myxococcota</taxon>
        <taxon>Myxococcia</taxon>
        <taxon>Myxococcales</taxon>
        <taxon>Cystobacterineae</taxon>
        <taxon>Myxococcaceae</taxon>
        <taxon>Pyxidicoccus</taxon>
    </lineage>
</organism>
<evidence type="ECO:0000313" key="2">
    <source>
        <dbReference type="EMBL" id="NMO23024.1"/>
    </source>
</evidence>
<evidence type="ECO:0000256" key="1">
    <source>
        <dbReference type="SAM" id="MobiDB-lite"/>
    </source>
</evidence>
<proteinExistence type="predicted"/>